<dbReference type="PATRIC" id="fig|1006551.4.peg.4141"/>
<evidence type="ECO:0000259" key="1">
    <source>
        <dbReference type="Pfam" id="PF01526"/>
    </source>
</evidence>
<name>A0A0H3HEB2_KLEM8</name>
<dbReference type="EMBL" id="CP003218">
    <property type="protein sequence ID" value="AEX05858.1"/>
    <property type="molecule type" value="Genomic_DNA"/>
</dbReference>
<dbReference type="HOGENOM" id="CLU_1413506_0_0_6"/>
<evidence type="ECO:0000313" key="3">
    <source>
        <dbReference type="Proteomes" id="UP000007843"/>
    </source>
</evidence>
<dbReference type="AlphaFoldDB" id="A0A0H3HEB2"/>
<evidence type="ECO:0000313" key="2">
    <source>
        <dbReference type="EMBL" id="AEX05858.1"/>
    </source>
</evidence>
<dbReference type="GO" id="GO:0006313">
    <property type="term" value="P:DNA transposition"/>
    <property type="evidence" value="ECO:0007669"/>
    <property type="project" value="InterPro"/>
</dbReference>
<dbReference type="GO" id="GO:0004803">
    <property type="term" value="F:transposase activity"/>
    <property type="evidence" value="ECO:0007669"/>
    <property type="project" value="InterPro"/>
</dbReference>
<protein>
    <recommendedName>
        <fullName evidence="1">Tn3 transposase DDE domain-containing protein</fullName>
    </recommendedName>
</protein>
<gene>
    <name evidence="2" type="ordered locus">KOX_20690</name>
</gene>
<feature type="domain" description="Tn3 transposase DDE" evidence="1">
    <location>
        <begin position="113"/>
        <end position="191"/>
    </location>
</feature>
<sequence length="192" mass="21087">MSVITARVIGSACEGSLSDRACYEVGTSRLTIRSTCCSICFFSLIQYITSRMPLLQSRLEEVNAMAALGELPDMEISDKGGVKVSPLDNCVPVQVSQLPELVYSMLPHPKITEILDEVNSWTTFTRHFSHIKNDITHPDTRLLLTTILANGVNIGLTKSPGSTKSSLEDIQPWYIRDETYSAALAELVNAHG</sequence>
<dbReference type="Pfam" id="PF01526">
    <property type="entry name" value="DDE_Tnp_Tn3"/>
    <property type="match status" value="1"/>
</dbReference>
<dbReference type="KEGG" id="kox:KOX_20690"/>
<organism evidence="2 3">
    <name type="scientific">Klebsiella michiganensis (strain ATCC 8724 / DSM 4798 / JCM 20051 / NBRC 3318 / NRRL B-199 / KCTC 1686 / BUCSAV 143 / CCM 1901)</name>
    <dbReference type="NCBI Taxonomy" id="1006551"/>
    <lineage>
        <taxon>Bacteria</taxon>
        <taxon>Pseudomonadati</taxon>
        <taxon>Pseudomonadota</taxon>
        <taxon>Gammaproteobacteria</taxon>
        <taxon>Enterobacterales</taxon>
        <taxon>Enterobacteriaceae</taxon>
        <taxon>Klebsiella/Raoultella group</taxon>
        <taxon>Klebsiella</taxon>
    </lineage>
</organism>
<proteinExistence type="predicted"/>
<dbReference type="Proteomes" id="UP000007843">
    <property type="component" value="Chromosome"/>
</dbReference>
<accession>A0A0H3HEB2</accession>
<reference evidence="2 3" key="1">
    <citation type="journal article" date="2012" name="J. Bacteriol.">
        <title>Complete genome sequence of Klebsiella oxytoca KCTC 1686, used in production of 2,3-butanediol.</title>
        <authorList>
            <person name="Shin S.H."/>
            <person name="Kim S."/>
            <person name="Kim J.Y."/>
            <person name="Lee S."/>
            <person name="Um Y."/>
            <person name="Oh M.K."/>
            <person name="Kim Y.R."/>
            <person name="Lee J."/>
            <person name="Yang K.S."/>
        </authorList>
    </citation>
    <scope>NUCLEOTIDE SEQUENCE [LARGE SCALE GENOMIC DNA]</scope>
    <source>
        <strain evidence="3">ATCC 8724 / DSM 4798 / JCM 20051 / NBRC 3318 / NRRL B-199 / KCTC 1686</strain>
    </source>
</reference>
<dbReference type="InterPro" id="IPR002513">
    <property type="entry name" value="Tn3_Tnp_DDE_dom"/>
</dbReference>